<keyword evidence="4" id="KW-1185">Reference proteome</keyword>
<gene>
    <name evidence="3" type="primary">Contig1575.g1718</name>
    <name evidence="3" type="ORF">STYLEM_18735</name>
</gene>
<feature type="transmembrane region" description="Helical" evidence="2">
    <location>
        <begin position="868"/>
        <end position="891"/>
    </location>
</feature>
<evidence type="ECO:0008006" key="5">
    <source>
        <dbReference type="Google" id="ProtNLM"/>
    </source>
</evidence>
<proteinExistence type="predicted"/>
<dbReference type="InParanoid" id="A0A078B5V0"/>
<evidence type="ECO:0000313" key="4">
    <source>
        <dbReference type="Proteomes" id="UP000039865"/>
    </source>
</evidence>
<keyword evidence="2" id="KW-0812">Transmembrane</keyword>
<dbReference type="EMBL" id="CCKQ01017708">
    <property type="protein sequence ID" value="CDW89601.1"/>
    <property type="molecule type" value="Genomic_DNA"/>
</dbReference>
<evidence type="ECO:0000313" key="3">
    <source>
        <dbReference type="EMBL" id="CDW89601.1"/>
    </source>
</evidence>
<keyword evidence="2" id="KW-1133">Transmembrane helix</keyword>
<protein>
    <recommendedName>
        <fullName evidence="5">Cadg domain containing protein</fullName>
    </recommendedName>
</protein>
<dbReference type="OrthoDB" id="327895at2759"/>
<accession>A0A078B5V0</accession>
<feature type="region of interest" description="Disordered" evidence="1">
    <location>
        <begin position="373"/>
        <end position="496"/>
    </location>
</feature>
<reference evidence="3 4" key="1">
    <citation type="submission" date="2014-06" db="EMBL/GenBank/DDBJ databases">
        <authorList>
            <person name="Swart Estienne"/>
        </authorList>
    </citation>
    <scope>NUCLEOTIDE SEQUENCE [LARGE SCALE GENOMIC DNA]</scope>
    <source>
        <strain evidence="3 4">130c</strain>
    </source>
</reference>
<sequence>MMPLIGYSATKLSTNDYAYFGGSYNGKLGYTKYNLLNGNPSYSYQIQNSNGPSIQQISKLSKFVNTILSSITIFACAENLGSDGFDIGLLKIQETFLGPTLIQSWYLDMDVKSHCLDVKIDLLYSYMLFYKENSIVLQGKITLLDSYAVMLLQQIRLSTTISQTIFPKIGYITEQNQYFFVGQTSQINAFSYIKNSFIFQLGIGIPKINNPSQQTITPSTESIIYKEQLGIISQDIKIVNLQQLPSNCLQLEPQGIILLPSFQSQYNYTVNETELVLNFQDFIYSKICVDQSWTYEAIMANDSPLPNFIRFIQNANGFGSTFKIYSQNNQTQGTYELKLKAILGNMYQSSLNFKVVVKPLIVPIQEQNLTGNTTYLNNTTNNTNSNNSTNPVENSNSTNSSNAGDNNLTTNQTNNNSQTNNTNQNEQNNTSIENQNSTSNQTEVAQSNNQANSSNNNSNNLNQTNLNSTNNTQNTTEDDNNNAGNQTNATAEQQNNDTSIIGVPLIFFETPIQDNFTVSVGSNLTYEFPKLNNALNLSYSLAVSELFLNKTPEMVSYNETHLQIKPQLNDSGKYYLILEIQTQNNSSIDQSEQYMIKLNISKKQNQRGIKPVINLIQNNSALDNQTSNLTDFNLNFEIQSISMHQELLIKFSKEIMISELLANQIQKALEINIANIDQQISLFAIKEWNLIELNKQYLRIKLAFNETKFLASSLDSKILVKIKDPTLIKAADTNLLISVECSADKWIPPQINPYDEDIESIQDASTIISKLLEVIIIGCLLMGILAGSSLQFLWGLINTLQLVTHTPLFTIQYTANIWIFLKILFDIVNLDFYNAELLLQNIFQLKSSDNYESYNDRFAFLGYDNSNFIQLIGSPMLFLLYYVALGFLLLIV</sequence>
<dbReference type="Proteomes" id="UP000039865">
    <property type="component" value="Unassembled WGS sequence"/>
</dbReference>
<evidence type="ECO:0000256" key="2">
    <source>
        <dbReference type="SAM" id="Phobius"/>
    </source>
</evidence>
<evidence type="ECO:0000256" key="1">
    <source>
        <dbReference type="SAM" id="MobiDB-lite"/>
    </source>
</evidence>
<feature type="transmembrane region" description="Helical" evidence="2">
    <location>
        <begin position="774"/>
        <end position="796"/>
    </location>
</feature>
<keyword evidence="2" id="KW-0472">Membrane</keyword>
<feature type="transmembrane region" description="Helical" evidence="2">
    <location>
        <begin position="808"/>
        <end position="828"/>
    </location>
</feature>
<name>A0A078B5V0_STYLE</name>
<organism evidence="3 4">
    <name type="scientific">Stylonychia lemnae</name>
    <name type="common">Ciliate</name>
    <dbReference type="NCBI Taxonomy" id="5949"/>
    <lineage>
        <taxon>Eukaryota</taxon>
        <taxon>Sar</taxon>
        <taxon>Alveolata</taxon>
        <taxon>Ciliophora</taxon>
        <taxon>Intramacronucleata</taxon>
        <taxon>Spirotrichea</taxon>
        <taxon>Stichotrichia</taxon>
        <taxon>Sporadotrichida</taxon>
        <taxon>Oxytrichidae</taxon>
        <taxon>Stylonychinae</taxon>
        <taxon>Stylonychia</taxon>
    </lineage>
</organism>
<dbReference type="AlphaFoldDB" id="A0A078B5V0"/>